<protein>
    <recommendedName>
        <fullName evidence="3">Metalloendopeptidase</fullName>
        <ecNumber evidence="3">3.4.24.-</ecNumber>
    </recommendedName>
</protein>
<organism evidence="5 6">
    <name type="scientific">Ancylostoma duodenale</name>
    <dbReference type="NCBI Taxonomy" id="51022"/>
    <lineage>
        <taxon>Eukaryota</taxon>
        <taxon>Metazoa</taxon>
        <taxon>Ecdysozoa</taxon>
        <taxon>Nematoda</taxon>
        <taxon>Chromadorea</taxon>
        <taxon>Rhabditida</taxon>
        <taxon>Rhabditina</taxon>
        <taxon>Rhabditomorpha</taxon>
        <taxon>Strongyloidea</taxon>
        <taxon>Ancylostomatidae</taxon>
        <taxon>Ancylostomatinae</taxon>
        <taxon>Ancylostoma</taxon>
    </lineage>
</organism>
<feature type="binding site" evidence="2">
    <location>
        <position position="67"/>
    </location>
    <ligand>
        <name>Zn(2+)</name>
        <dbReference type="ChEBI" id="CHEBI:29105"/>
        <note>catalytic</note>
    </ligand>
</feature>
<keyword evidence="2 3" id="KW-0479">Metal-binding</keyword>
<dbReference type="Pfam" id="PF01400">
    <property type="entry name" value="Astacin"/>
    <property type="match status" value="1"/>
</dbReference>
<dbReference type="MEROPS" id="M12.A40"/>
<dbReference type="GO" id="GO:0008270">
    <property type="term" value="F:zinc ion binding"/>
    <property type="evidence" value="ECO:0007669"/>
    <property type="project" value="UniProtKB-UniRule"/>
</dbReference>
<feature type="non-terminal residue" evidence="5">
    <location>
        <position position="96"/>
    </location>
</feature>
<dbReference type="OrthoDB" id="5863434at2759"/>
<keyword evidence="2 3" id="KW-0378">Hydrolase</keyword>
<dbReference type="PANTHER" id="PTHR10127:SF831">
    <property type="entry name" value="ZINC METALLOPROTEINASE NAS-37"/>
    <property type="match status" value="1"/>
</dbReference>
<evidence type="ECO:0000256" key="2">
    <source>
        <dbReference type="PROSITE-ProRule" id="PRU01211"/>
    </source>
</evidence>
<dbReference type="InterPro" id="IPR024079">
    <property type="entry name" value="MetalloPept_cat_dom_sf"/>
</dbReference>
<dbReference type="PRINTS" id="PR00480">
    <property type="entry name" value="ASTACIN"/>
</dbReference>
<feature type="active site" evidence="2">
    <location>
        <position position="68"/>
    </location>
</feature>
<feature type="non-terminal residue" evidence="5">
    <location>
        <position position="1"/>
    </location>
</feature>
<dbReference type="GO" id="GO:0004222">
    <property type="term" value="F:metalloendopeptidase activity"/>
    <property type="evidence" value="ECO:0007669"/>
    <property type="project" value="UniProtKB-UniRule"/>
</dbReference>
<dbReference type="SUPFAM" id="SSF55486">
    <property type="entry name" value="Metalloproteases ('zincins'), catalytic domain"/>
    <property type="match status" value="1"/>
</dbReference>
<feature type="binding site" evidence="2">
    <location>
        <position position="77"/>
    </location>
    <ligand>
        <name>Zn(2+)</name>
        <dbReference type="ChEBI" id="CHEBI:29105"/>
        <note>catalytic</note>
    </ligand>
</feature>
<accession>A0A0C2CCZ3</accession>
<feature type="domain" description="Peptidase M12A" evidence="4">
    <location>
        <begin position="1"/>
        <end position="96"/>
    </location>
</feature>
<dbReference type="AlphaFoldDB" id="A0A0C2CCZ3"/>
<dbReference type="EC" id="3.4.24.-" evidence="3"/>
<keyword evidence="2 3" id="KW-0862">Zinc</keyword>
<keyword evidence="6" id="KW-1185">Reference proteome</keyword>
<name>A0A0C2CCZ3_9BILA</name>
<evidence type="ECO:0000256" key="1">
    <source>
        <dbReference type="ARBA" id="ARBA00023157"/>
    </source>
</evidence>
<dbReference type="SMART" id="SM00235">
    <property type="entry name" value="ZnMc"/>
    <property type="match status" value="1"/>
</dbReference>
<evidence type="ECO:0000256" key="3">
    <source>
        <dbReference type="RuleBase" id="RU361183"/>
    </source>
</evidence>
<keyword evidence="2 3" id="KW-0482">Metalloprotease</keyword>
<proteinExistence type="predicted"/>
<dbReference type="Proteomes" id="UP000054047">
    <property type="component" value="Unassembled WGS sequence"/>
</dbReference>
<keyword evidence="1" id="KW-1015">Disulfide bond</keyword>
<evidence type="ECO:0000259" key="4">
    <source>
        <dbReference type="PROSITE" id="PS51864"/>
    </source>
</evidence>
<sequence>ARKKSIARRALNYIRARTCIDFTESATAPNRIRVFNGAGCWSAVGMSGGPQDLSLGKGCDVVGITAHEFIHSLGTYHMQMRDDRDDYLRIDLTDVA</sequence>
<dbReference type="InterPro" id="IPR001506">
    <property type="entry name" value="Peptidase_M12A"/>
</dbReference>
<comment type="caution">
    <text evidence="2">Lacks conserved residue(s) required for the propagation of feature annotation.</text>
</comment>
<dbReference type="EMBL" id="KN766491">
    <property type="protein sequence ID" value="KIH47742.1"/>
    <property type="molecule type" value="Genomic_DNA"/>
</dbReference>
<dbReference type="PANTHER" id="PTHR10127">
    <property type="entry name" value="DISCOIDIN, CUB, EGF, LAMININ , AND ZINC METALLOPROTEASE DOMAIN CONTAINING"/>
    <property type="match status" value="1"/>
</dbReference>
<evidence type="ECO:0000313" key="6">
    <source>
        <dbReference type="Proteomes" id="UP000054047"/>
    </source>
</evidence>
<evidence type="ECO:0000313" key="5">
    <source>
        <dbReference type="EMBL" id="KIH47742.1"/>
    </source>
</evidence>
<dbReference type="InterPro" id="IPR006026">
    <property type="entry name" value="Peptidase_Metallo"/>
</dbReference>
<dbReference type="PROSITE" id="PS51864">
    <property type="entry name" value="ASTACIN"/>
    <property type="match status" value="1"/>
</dbReference>
<feature type="binding site" evidence="2">
    <location>
        <position position="71"/>
    </location>
    <ligand>
        <name>Zn(2+)</name>
        <dbReference type="ChEBI" id="CHEBI:29105"/>
        <note>catalytic</note>
    </ligand>
</feature>
<gene>
    <name evidence="5" type="ORF">ANCDUO_22193</name>
</gene>
<dbReference type="Gene3D" id="3.40.390.10">
    <property type="entry name" value="Collagenase (Catalytic Domain)"/>
    <property type="match status" value="1"/>
</dbReference>
<comment type="cofactor">
    <cofactor evidence="2 3">
        <name>Zn(2+)</name>
        <dbReference type="ChEBI" id="CHEBI:29105"/>
    </cofactor>
    <text evidence="2 3">Binds 1 zinc ion per subunit.</text>
</comment>
<dbReference type="GO" id="GO:0006508">
    <property type="term" value="P:proteolysis"/>
    <property type="evidence" value="ECO:0007669"/>
    <property type="project" value="UniProtKB-KW"/>
</dbReference>
<reference evidence="5 6" key="1">
    <citation type="submission" date="2013-12" db="EMBL/GenBank/DDBJ databases">
        <title>Draft genome of the parsitic nematode Ancylostoma duodenale.</title>
        <authorList>
            <person name="Mitreva M."/>
        </authorList>
    </citation>
    <scope>NUCLEOTIDE SEQUENCE [LARGE SCALE GENOMIC DNA]</scope>
    <source>
        <strain evidence="5 6">Zhejiang</strain>
    </source>
</reference>
<keyword evidence="2 3" id="KW-0645">Protease</keyword>